<dbReference type="Proteomes" id="UP000254100">
    <property type="component" value="Unassembled WGS sequence"/>
</dbReference>
<feature type="transmembrane region" description="Helical" evidence="1">
    <location>
        <begin position="30"/>
        <end position="48"/>
    </location>
</feature>
<gene>
    <name evidence="3" type="ORF">NCTC13832_01693</name>
    <name evidence="2" type="ORF">TP70_07350</name>
</gene>
<dbReference type="EMBL" id="JXWY01000042">
    <property type="protein sequence ID" value="KIX90499.1"/>
    <property type="molecule type" value="Genomic_DNA"/>
</dbReference>
<accession>A0A0D6XNZ1</accession>
<sequence length="55" mass="6243">MKHLTKIFVIIASIIFVVGMVFQVQGEESSAIKLFVATILFMLCAFISRHNDQKK</sequence>
<name>A0A0D6XNZ1_9STAP</name>
<dbReference type="RefSeq" id="WP_044360664.1">
    <property type="nucleotide sequence ID" value="NZ_JXWY01000042.1"/>
</dbReference>
<dbReference type="STRING" id="569857.TP70_07350"/>
<dbReference type="NCBIfam" id="NF047566">
    <property type="entry name" value="SE1626_fam"/>
    <property type="match status" value="1"/>
</dbReference>
<evidence type="ECO:0000256" key="1">
    <source>
        <dbReference type="SAM" id="Phobius"/>
    </source>
</evidence>
<evidence type="ECO:0000313" key="4">
    <source>
        <dbReference type="Proteomes" id="UP000032366"/>
    </source>
</evidence>
<reference evidence="2 4" key="1">
    <citation type="submission" date="2015-01" db="EMBL/GenBank/DDBJ databases">
        <authorList>
            <person name="Guo J."/>
        </authorList>
    </citation>
    <scope>NUCLEOTIDE SEQUENCE [LARGE SCALE GENOMIC DNA]</scope>
    <source>
        <strain evidence="2 4">DSM 22147</strain>
    </source>
</reference>
<evidence type="ECO:0000313" key="2">
    <source>
        <dbReference type="EMBL" id="KIX90499.1"/>
    </source>
</evidence>
<keyword evidence="1" id="KW-0812">Transmembrane</keyword>
<proteinExistence type="predicted"/>
<feature type="transmembrane region" description="Helical" evidence="1">
    <location>
        <begin position="7"/>
        <end position="24"/>
    </location>
</feature>
<dbReference type="Proteomes" id="UP000032366">
    <property type="component" value="Unassembled WGS sequence"/>
</dbReference>
<evidence type="ECO:0000313" key="3">
    <source>
        <dbReference type="EMBL" id="SUM57963.1"/>
    </source>
</evidence>
<reference evidence="3 5" key="2">
    <citation type="submission" date="2018-06" db="EMBL/GenBank/DDBJ databases">
        <authorList>
            <consortium name="Pathogen Informatics"/>
            <person name="Doyle S."/>
        </authorList>
    </citation>
    <scope>NUCLEOTIDE SEQUENCE [LARGE SCALE GENOMIC DNA]</scope>
    <source>
        <strain evidence="3 5">NCTC13832</strain>
    </source>
</reference>
<keyword evidence="1" id="KW-0472">Membrane</keyword>
<dbReference type="EMBL" id="UHDT01000001">
    <property type="protein sequence ID" value="SUM57963.1"/>
    <property type="molecule type" value="Genomic_DNA"/>
</dbReference>
<keyword evidence="4" id="KW-1185">Reference proteome</keyword>
<protein>
    <submittedName>
        <fullName evidence="3">Membrane protein</fullName>
    </submittedName>
</protein>
<dbReference type="AlphaFoldDB" id="A0A0D6XNZ1"/>
<keyword evidence="1" id="KW-1133">Transmembrane helix</keyword>
<organism evidence="3 5">
    <name type="scientific">Staphylococcus microti</name>
    <dbReference type="NCBI Taxonomy" id="569857"/>
    <lineage>
        <taxon>Bacteria</taxon>
        <taxon>Bacillati</taxon>
        <taxon>Bacillota</taxon>
        <taxon>Bacilli</taxon>
        <taxon>Bacillales</taxon>
        <taxon>Staphylococcaceae</taxon>
        <taxon>Staphylococcus</taxon>
    </lineage>
</organism>
<evidence type="ECO:0000313" key="5">
    <source>
        <dbReference type="Proteomes" id="UP000254100"/>
    </source>
</evidence>